<protein>
    <recommendedName>
        <fullName evidence="5">Secreted protein</fullName>
    </recommendedName>
</protein>
<keyword evidence="1" id="KW-0732">Signal</keyword>
<keyword evidence="4" id="KW-1185">Reference proteome</keyword>
<gene>
    <name evidence="3" type="ORF">L210DRAFT_3535758</name>
    <name evidence="2" type="ORF">L210DRAFT_3569234</name>
</gene>
<feature type="signal peptide" evidence="1">
    <location>
        <begin position="1"/>
        <end position="25"/>
    </location>
</feature>
<name>A0AAD4BWL9_BOLED</name>
<dbReference type="Proteomes" id="UP001194468">
    <property type="component" value="Unassembled WGS sequence"/>
</dbReference>
<reference evidence="3" key="2">
    <citation type="journal article" date="2020" name="Nat. Commun.">
        <title>Large-scale genome sequencing of mycorrhizal fungi provides insights into the early evolution of symbiotic traits.</title>
        <authorList>
            <person name="Miyauchi S."/>
            <person name="Kiss E."/>
            <person name="Kuo A."/>
            <person name="Drula E."/>
            <person name="Kohler A."/>
            <person name="Sanchez-Garcia M."/>
            <person name="Morin E."/>
            <person name="Andreopoulos B."/>
            <person name="Barry K.W."/>
            <person name="Bonito G."/>
            <person name="Buee M."/>
            <person name="Carver A."/>
            <person name="Chen C."/>
            <person name="Cichocki N."/>
            <person name="Clum A."/>
            <person name="Culley D."/>
            <person name="Crous P.W."/>
            <person name="Fauchery L."/>
            <person name="Girlanda M."/>
            <person name="Hayes R.D."/>
            <person name="Keri Z."/>
            <person name="LaButti K."/>
            <person name="Lipzen A."/>
            <person name="Lombard V."/>
            <person name="Magnuson J."/>
            <person name="Maillard F."/>
            <person name="Murat C."/>
            <person name="Nolan M."/>
            <person name="Ohm R.A."/>
            <person name="Pangilinan J."/>
            <person name="Pereira M.F."/>
            <person name="Perotto S."/>
            <person name="Peter M."/>
            <person name="Pfister S."/>
            <person name="Riley R."/>
            <person name="Sitrit Y."/>
            <person name="Stielow J.B."/>
            <person name="Szollosi G."/>
            <person name="Zifcakova L."/>
            <person name="Stursova M."/>
            <person name="Spatafora J.W."/>
            <person name="Tedersoo L."/>
            <person name="Vaario L.M."/>
            <person name="Yamada A."/>
            <person name="Yan M."/>
            <person name="Wang P."/>
            <person name="Xu J."/>
            <person name="Bruns T."/>
            <person name="Baldrian P."/>
            <person name="Vilgalys R."/>
            <person name="Dunand C."/>
            <person name="Henrissat B."/>
            <person name="Grigoriev I.V."/>
            <person name="Hibbett D."/>
            <person name="Nagy L.G."/>
            <person name="Martin F.M."/>
        </authorList>
    </citation>
    <scope>NUCLEOTIDE SEQUENCE</scope>
    <source>
        <strain evidence="3">BED1</strain>
    </source>
</reference>
<evidence type="ECO:0000313" key="4">
    <source>
        <dbReference type="Proteomes" id="UP001194468"/>
    </source>
</evidence>
<dbReference type="AlphaFoldDB" id="A0AAD4BWL9"/>
<reference evidence="3" key="1">
    <citation type="submission" date="2019-10" db="EMBL/GenBank/DDBJ databases">
        <authorList>
            <consortium name="DOE Joint Genome Institute"/>
            <person name="Kuo A."/>
            <person name="Miyauchi S."/>
            <person name="Kiss E."/>
            <person name="Drula E."/>
            <person name="Kohler A."/>
            <person name="Sanchez-Garcia M."/>
            <person name="Andreopoulos B."/>
            <person name="Barry K.W."/>
            <person name="Bonito G."/>
            <person name="Buee M."/>
            <person name="Carver A."/>
            <person name="Chen C."/>
            <person name="Cichocki N."/>
            <person name="Clum A."/>
            <person name="Culley D."/>
            <person name="Crous P.W."/>
            <person name="Fauchery L."/>
            <person name="Girlanda M."/>
            <person name="Hayes R."/>
            <person name="Keri Z."/>
            <person name="LaButti K."/>
            <person name="Lipzen A."/>
            <person name="Lombard V."/>
            <person name="Magnuson J."/>
            <person name="Maillard F."/>
            <person name="Morin E."/>
            <person name="Murat C."/>
            <person name="Nolan M."/>
            <person name="Ohm R."/>
            <person name="Pangilinan J."/>
            <person name="Pereira M."/>
            <person name="Perotto S."/>
            <person name="Peter M."/>
            <person name="Riley R."/>
            <person name="Sitrit Y."/>
            <person name="Stielow B."/>
            <person name="Szollosi G."/>
            <person name="Zifcakova L."/>
            <person name="Stursova M."/>
            <person name="Spatafora J.W."/>
            <person name="Tedersoo L."/>
            <person name="Vaario L.-M."/>
            <person name="Yamada A."/>
            <person name="Yan M."/>
            <person name="Wang P."/>
            <person name="Xu J."/>
            <person name="Bruns T."/>
            <person name="Baldrian P."/>
            <person name="Vilgalys R."/>
            <person name="Henrissat B."/>
            <person name="Grigoriev I.V."/>
            <person name="Hibbett D."/>
            <person name="Nagy L.G."/>
            <person name="Martin F.M."/>
        </authorList>
    </citation>
    <scope>NUCLEOTIDE SEQUENCE</scope>
    <source>
        <strain evidence="3">BED1</strain>
    </source>
</reference>
<evidence type="ECO:0000256" key="1">
    <source>
        <dbReference type="SAM" id="SignalP"/>
    </source>
</evidence>
<evidence type="ECO:0000313" key="2">
    <source>
        <dbReference type="EMBL" id="KAF8423764.1"/>
    </source>
</evidence>
<dbReference type="EMBL" id="WHUW01000009">
    <property type="protein sequence ID" value="KAF8442096.1"/>
    <property type="molecule type" value="Genomic_DNA"/>
</dbReference>
<evidence type="ECO:0000313" key="3">
    <source>
        <dbReference type="EMBL" id="KAF8442096.1"/>
    </source>
</evidence>
<accession>A0AAD4BWL9</accession>
<proteinExistence type="predicted"/>
<organism evidence="3 4">
    <name type="scientific">Boletus edulis BED1</name>
    <dbReference type="NCBI Taxonomy" id="1328754"/>
    <lineage>
        <taxon>Eukaryota</taxon>
        <taxon>Fungi</taxon>
        <taxon>Dikarya</taxon>
        <taxon>Basidiomycota</taxon>
        <taxon>Agaricomycotina</taxon>
        <taxon>Agaricomycetes</taxon>
        <taxon>Agaricomycetidae</taxon>
        <taxon>Boletales</taxon>
        <taxon>Boletineae</taxon>
        <taxon>Boletaceae</taxon>
        <taxon>Boletoideae</taxon>
        <taxon>Boletus</taxon>
    </lineage>
</organism>
<dbReference type="EMBL" id="WHUW01000111">
    <property type="protein sequence ID" value="KAF8423764.1"/>
    <property type="molecule type" value="Genomic_DNA"/>
</dbReference>
<feature type="chain" id="PRO_5042441153" description="Secreted protein" evidence="1">
    <location>
        <begin position="26"/>
        <end position="96"/>
    </location>
</feature>
<sequence length="96" mass="10514">MSRNGLAIPYFRMLLACILVTKSCAHFVKIKGEGLYTIRTTHLSSRTIGRASGGFEHCHSSHTRATVPHPGTCHEVSPLLQCSQPPHRWTGFTAVG</sequence>
<evidence type="ECO:0008006" key="5">
    <source>
        <dbReference type="Google" id="ProtNLM"/>
    </source>
</evidence>
<comment type="caution">
    <text evidence="3">The sequence shown here is derived from an EMBL/GenBank/DDBJ whole genome shotgun (WGS) entry which is preliminary data.</text>
</comment>